<organism evidence="11 13">
    <name type="scientific">Helicobacter pullorum</name>
    <dbReference type="NCBI Taxonomy" id="35818"/>
    <lineage>
        <taxon>Bacteria</taxon>
        <taxon>Pseudomonadati</taxon>
        <taxon>Campylobacterota</taxon>
        <taxon>Epsilonproteobacteria</taxon>
        <taxon>Campylobacterales</taxon>
        <taxon>Helicobacteraceae</taxon>
        <taxon>Helicobacter</taxon>
    </lineage>
</organism>
<dbReference type="InterPro" id="IPR043429">
    <property type="entry name" value="ArtM/GltK/GlnP/TcyL/YhdX-like"/>
</dbReference>
<dbReference type="SUPFAM" id="SSF161098">
    <property type="entry name" value="MetI-like"/>
    <property type="match status" value="1"/>
</dbReference>
<gene>
    <name evidence="12" type="primary">yecS_1</name>
    <name evidence="11" type="ORF">HPU229334_10455</name>
    <name evidence="12" type="ORF">NCTC13156_00384</name>
</gene>
<reference evidence="11 13" key="1">
    <citation type="submission" date="2014-06" db="EMBL/GenBank/DDBJ databases">
        <title>Helicobacter pullorum isolates in fresh chicken meat - phenotypic and genotypic features.</title>
        <authorList>
            <person name="Borges V."/>
            <person name="Santos A."/>
            <person name="Correia C.B."/>
            <person name="Saraiva M."/>
            <person name="Menard A."/>
            <person name="Vieira L."/>
            <person name="Sampaio D.A."/>
            <person name="Gomes J.P."/>
            <person name="Oleastro M."/>
        </authorList>
    </citation>
    <scope>NUCLEOTIDE SEQUENCE [LARGE SCALE GENOMIC DNA]</scope>
    <source>
        <strain evidence="11 13">229334/12</strain>
    </source>
</reference>
<dbReference type="PROSITE" id="PS50928">
    <property type="entry name" value="ABC_TM1"/>
    <property type="match status" value="1"/>
</dbReference>
<feature type="transmembrane region" description="Helical" evidence="9">
    <location>
        <begin position="137"/>
        <end position="162"/>
    </location>
</feature>
<protein>
    <submittedName>
        <fullName evidence="12">Amino acid ABC transporter integral membrane protein</fullName>
    </submittedName>
    <submittedName>
        <fullName evidence="11">Polar amino acid ABC transporter permease</fullName>
    </submittedName>
</protein>
<evidence type="ECO:0000256" key="9">
    <source>
        <dbReference type="RuleBase" id="RU363032"/>
    </source>
</evidence>
<dbReference type="PANTHER" id="PTHR30614:SF37">
    <property type="entry name" value="AMINO-ACID ABC TRANSPORTER PERMEASE PROTEIN YHDX-RELATED"/>
    <property type="match status" value="1"/>
</dbReference>
<evidence type="ECO:0000259" key="10">
    <source>
        <dbReference type="PROSITE" id="PS50928"/>
    </source>
</evidence>
<dbReference type="Proteomes" id="UP000255269">
    <property type="component" value="Unassembled WGS sequence"/>
</dbReference>
<dbReference type="Pfam" id="PF00528">
    <property type="entry name" value="BPD_transp_1"/>
    <property type="match status" value="1"/>
</dbReference>
<evidence type="ECO:0000256" key="6">
    <source>
        <dbReference type="ARBA" id="ARBA00022970"/>
    </source>
</evidence>
<keyword evidence="4" id="KW-1003">Cell membrane</keyword>
<evidence type="ECO:0000256" key="4">
    <source>
        <dbReference type="ARBA" id="ARBA00022475"/>
    </source>
</evidence>
<dbReference type="EMBL" id="JNOC01000058">
    <property type="protein sequence ID" value="KPH55046.1"/>
    <property type="molecule type" value="Genomic_DNA"/>
</dbReference>
<dbReference type="EMBL" id="UGJF01000001">
    <property type="protein sequence ID" value="STQ87565.1"/>
    <property type="molecule type" value="Genomic_DNA"/>
</dbReference>
<evidence type="ECO:0000313" key="13">
    <source>
        <dbReference type="Proteomes" id="UP000037997"/>
    </source>
</evidence>
<keyword evidence="7 9" id="KW-1133">Transmembrane helix</keyword>
<name>A0A0N0LR52_9HELI</name>
<dbReference type="Proteomes" id="UP000037997">
    <property type="component" value="Unassembled WGS sequence"/>
</dbReference>
<evidence type="ECO:0000313" key="11">
    <source>
        <dbReference type="EMBL" id="KPH55046.1"/>
    </source>
</evidence>
<dbReference type="GO" id="GO:0006865">
    <property type="term" value="P:amino acid transport"/>
    <property type="evidence" value="ECO:0007669"/>
    <property type="project" value="UniProtKB-KW"/>
</dbReference>
<dbReference type="InterPro" id="IPR035906">
    <property type="entry name" value="MetI-like_sf"/>
</dbReference>
<dbReference type="OrthoDB" id="3181282at2"/>
<keyword evidence="8 9" id="KW-0472">Membrane</keyword>
<reference evidence="12 14" key="2">
    <citation type="submission" date="2018-06" db="EMBL/GenBank/DDBJ databases">
        <authorList>
            <consortium name="Pathogen Informatics"/>
            <person name="Doyle S."/>
        </authorList>
    </citation>
    <scope>NUCLEOTIDE SEQUENCE [LARGE SCALE GENOMIC DNA]</scope>
    <source>
        <strain evidence="12 14">NCTC13156</strain>
    </source>
</reference>
<keyword evidence="5 9" id="KW-0812">Transmembrane</keyword>
<evidence type="ECO:0000313" key="12">
    <source>
        <dbReference type="EMBL" id="STQ87565.1"/>
    </source>
</evidence>
<dbReference type="RefSeq" id="WP_005022822.1">
    <property type="nucleotide sequence ID" value="NZ_CABKNZ010000040.1"/>
</dbReference>
<dbReference type="PANTHER" id="PTHR30614">
    <property type="entry name" value="MEMBRANE COMPONENT OF AMINO ACID ABC TRANSPORTER"/>
    <property type="match status" value="1"/>
</dbReference>
<evidence type="ECO:0000256" key="8">
    <source>
        <dbReference type="ARBA" id="ARBA00023136"/>
    </source>
</evidence>
<comment type="similarity">
    <text evidence="2">Belongs to the binding-protein-dependent transport system permease family. HisMQ subfamily.</text>
</comment>
<feature type="domain" description="ABC transmembrane type-1" evidence="10">
    <location>
        <begin position="24"/>
        <end position="212"/>
    </location>
</feature>
<accession>A0A0N0LR52</accession>
<dbReference type="Gene3D" id="1.10.3720.10">
    <property type="entry name" value="MetI-like"/>
    <property type="match status" value="1"/>
</dbReference>
<dbReference type="PATRIC" id="fig|35818.11.peg.2068"/>
<dbReference type="GO" id="GO:0022857">
    <property type="term" value="F:transmembrane transporter activity"/>
    <property type="evidence" value="ECO:0007669"/>
    <property type="project" value="InterPro"/>
</dbReference>
<sequence>MTSLFFGLDIEFIKNAIPTFIDALWLTLHLSFFGILFSIVLGFCIAVVQFYKLRFLSTLCQAYIELSRNTPLLIQLFFLYYGLPQVGLHLESYTCALIGVVFLGGSYMAESFRAGLESVGKIQLESGRSLGLSEMQLVFYVILPQSLVISLPYIGANVIFLLKETSVVSAIALADILYVTKDLIGSYYKTSETLLLLVLCYLVVLLPLSLFFLFLEKYYKRKIV</sequence>
<dbReference type="InterPro" id="IPR010065">
    <property type="entry name" value="AA_ABC_transptr_permease_3TM"/>
</dbReference>
<evidence type="ECO:0000256" key="2">
    <source>
        <dbReference type="ARBA" id="ARBA00010072"/>
    </source>
</evidence>
<comment type="subcellular location">
    <subcellularLocation>
        <location evidence="1">Cell inner membrane</location>
        <topology evidence="1">Multi-pass membrane protein</topology>
    </subcellularLocation>
    <subcellularLocation>
        <location evidence="9">Cell membrane</location>
        <topology evidence="9">Multi-pass membrane protein</topology>
    </subcellularLocation>
</comment>
<evidence type="ECO:0000256" key="1">
    <source>
        <dbReference type="ARBA" id="ARBA00004429"/>
    </source>
</evidence>
<dbReference type="InterPro" id="IPR000515">
    <property type="entry name" value="MetI-like"/>
</dbReference>
<evidence type="ECO:0000256" key="7">
    <source>
        <dbReference type="ARBA" id="ARBA00022989"/>
    </source>
</evidence>
<dbReference type="STRING" id="35818.HPU229336_05640"/>
<feature type="transmembrane region" description="Helical" evidence="9">
    <location>
        <begin position="194"/>
        <end position="215"/>
    </location>
</feature>
<proteinExistence type="inferred from homology"/>
<evidence type="ECO:0000256" key="3">
    <source>
        <dbReference type="ARBA" id="ARBA00022448"/>
    </source>
</evidence>
<dbReference type="NCBIfam" id="TIGR01726">
    <property type="entry name" value="HEQRo_perm_3TM"/>
    <property type="match status" value="1"/>
</dbReference>
<dbReference type="GO" id="GO:0043190">
    <property type="term" value="C:ATP-binding cassette (ABC) transporter complex"/>
    <property type="evidence" value="ECO:0007669"/>
    <property type="project" value="InterPro"/>
</dbReference>
<keyword evidence="6" id="KW-0029">Amino-acid transport</keyword>
<evidence type="ECO:0000313" key="14">
    <source>
        <dbReference type="Proteomes" id="UP000255269"/>
    </source>
</evidence>
<dbReference type="GeneID" id="93196415"/>
<keyword evidence="3 9" id="KW-0813">Transport</keyword>
<dbReference type="CDD" id="cd06261">
    <property type="entry name" value="TM_PBP2"/>
    <property type="match status" value="1"/>
</dbReference>
<evidence type="ECO:0000256" key="5">
    <source>
        <dbReference type="ARBA" id="ARBA00022692"/>
    </source>
</evidence>
<feature type="transmembrane region" description="Helical" evidence="9">
    <location>
        <begin position="30"/>
        <end position="51"/>
    </location>
</feature>
<dbReference type="AlphaFoldDB" id="A0A0N0LR52"/>